<dbReference type="OrthoDB" id="77656at2759"/>
<dbReference type="InterPro" id="IPR037485">
    <property type="entry name" value="PEX22"/>
</dbReference>
<evidence type="ECO:0000313" key="2">
    <source>
        <dbReference type="EMBL" id="TPX37024.1"/>
    </source>
</evidence>
<accession>A0A507CGD2</accession>
<feature type="region of interest" description="Disordered" evidence="1">
    <location>
        <begin position="201"/>
        <end position="231"/>
    </location>
</feature>
<name>A0A507CGD2_9FUNG</name>
<gene>
    <name evidence="2" type="ORF">SmJEL517_g00808</name>
</gene>
<proteinExistence type="predicted"/>
<keyword evidence="3" id="KW-1185">Reference proteome</keyword>
<reference evidence="2 3" key="1">
    <citation type="journal article" date="2019" name="Sci. Rep.">
        <title>Comparative genomics of chytrid fungi reveal insights into the obligate biotrophic and pathogenic lifestyle of Synchytrium endobioticum.</title>
        <authorList>
            <person name="van de Vossenberg B.T.L.H."/>
            <person name="Warris S."/>
            <person name="Nguyen H.D.T."/>
            <person name="van Gent-Pelzer M.P.E."/>
            <person name="Joly D.L."/>
            <person name="van de Geest H.C."/>
            <person name="Bonants P.J.M."/>
            <person name="Smith D.S."/>
            <person name="Levesque C.A."/>
            <person name="van der Lee T.A.J."/>
        </authorList>
    </citation>
    <scope>NUCLEOTIDE SEQUENCE [LARGE SCALE GENOMIC DNA]</scope>
    <source>
        <strain evidence="2 3">JEL517</strain>
    </source>
</reference>
<dbReference type="Proteomes" id="UP000319731">
    <property type="component" value="Unassembled WGS sequence"/>
</dbReference>
<dbReference type="Pfam" id="PF22978">
    <property type="entry name" value="HAD_Pex22"/>
    <property type="match status" value="1"/>
</dbReference>
<evidence type="ECO:0000256" key="1">
    <source>
        <dbReference type="SAM" id="MobiDB-lite"/>
    </source>
</evidence>
<dbReference type="EMBL" id="QEAO01000003">
    <property type="protein sequence ID" value="TPX37024.1"/>
    <property type="molecule type" value="Genomic_DNA"/>
</dbReference>
<organism evidence="2 3">
    <name type="scientific">Synchytrium microbalum</name>
    <dbReference type="NCBI Taxonomy" id="1806994"/>
    <lineage>
        <taxon>Eukaryota</taxon>
        <taxon>Fungi</taxon>
        <taxon>Fungi incertae sedis</taxon>
        <taxon>Chytridiomycota</taxon>
        <taxon>Chytridiomycota incertae sedis</taxon>
        <taxon>Chytridiomycetes</taxon>
        <taxon>Synchytriales</taxon>
        <taxon>Synchytriaceae</taxon>
        <taxon>Synchytrium</taxon>
    </lineage>
</organism>
<sequence>MAARAPRQRGPPASSSNSPLLITAILALGALTVASAVYWITRQQHTSNNINASTSRTATTTSTIADSNRSKSKHKRLLTISAKNIIFWNPSKDPSHPNYAFLEGAIPTLSAILASGLYDVHLIIVVEGGDVEAAQITSLMASSGLAAAGLDSRRVLFCDTEEGKSHIVRHIEPQVHIDSNDDVISRLAPFINRIVRVRQTKVSGSNSSSSNNSSVPQQPIRRSSEAPGLTRTGSVRSLALNANSNSKADLLKSLPPHHAETELVGLALQELLRRGNVAMAESLDQAGLV</sequence>
<dbReference type="GO" id="GO:0007031">
    <property type="term" value="P:peroxisome organization"/>
    <property type="evidence" value="ECO:0007669"/>
    <property type="project" value="InterPro"/>
</dbReference>
<protein>
    <recommendedName>
        <fullName evidence="4">Peroxisome assembly protein 22</fullName>
    </recommendedName>
</protein>
<evidence type="ECO:0008006" key="4">
    <source>
        <dbReference type="Google" id="ProtNLM"/>
    </source>
</evidence>
<dbReference type="GeneID" id="42002033"/>
<dbReference type="PANTHER" id="PTHR34126">
    <property type="entry name" value="PEROXISOME BIOGENESIS PROTEIN 22"/>
    <property type="match status" value="1"/>
</dbReference>
<feature type="compositionally biased region" description="Low complexity" evidence="1">
    <location>
        <begin position="203"/>
        <end position="214"/>
    </location>
</feature>
<evidence type="ECO:0000313" key="3">
    <source>
        <dbReference type="Proteomes" id="UP000319731"/>
    </source>
</evidence>
<dbReference type="RefSeq" id="XP_031027094.1">
    <property type="nucleotide sequence ID" value="XM_031166736.1"/>
</dbReference>
<dbReference type="PANTHER" id="PTHR34126:SF1">
    <property type="entry name" value="PEROXISOME BIOGENESIS PROTEIN 22"/>
    <property type="match status" value="1"/>
</dbReference>
<dbReference type="AlphaFoldDB" id="A0A507CGD2"/>
<comment type="caution">
    <text evidence="2">The sequence shown here is derived from an EMBL/GenBank/DDBJ whole genome shotgun (WGS) entry which is preliminary data.</text>
</comment>